<organism evidence="2 3">
    <name type="scientific">Achlya hypogyna</name>
    <name type="common">Oomycete</name>
    <name type="synonym">Protoachlya hypogyna</name>
    <dbReference type="NCBI Taxonomy" id="1202772"/>
    <lineage>
        <taxon>Eukaryota</taxon>
        <taxon>Sar</taxon>
        <taxon>Stramenopiles</taxon>
        <taxon>Oomycota</taxon>
        <taxon>Saprolegniomycetes</taxon>
        <taxon>Saprolegniales</taxon>
        <taxon>Achlyaceae</taxon>
        <taxon>Achlya</taxon>
    </lineage>
</organism>
<dbReference type="Proteomes" id="UP000243579">
    <property type="component" value="Unassembled WGS sequence"/>
</dbReference>
<dbReference type="EMBL" id="JNBR01000365">
    <property type="protein sequence ID" value="OQR94389.1"/>
    <property type="molecule type" value="Genomic_DNA"/>
</dbReference>
<evidence type="ECO:0000313" key="3">
    <source>
        <dbReference type="Proteomes" id="UP000243579"/>
    </source>
</evidence>
<feature type="compositionally biased region" description="Basic and acidic residues" evidence="1">
    <location>
        <begin position="15"/>
        <end position="39"/>
    </location>
</feature>
<keyword evidence="3" id="KW-1185">Reference proteome</keyword>
<protein>
    <submittedName>
        <fullName evidence="2">Uncharacterized protein</fullName>
    </submittedName>
</protein>
<feature type="region of interest" description="Disordered" evidence="1">
    <location>
        <begin position="15"/>
        <end position="57"/>
    </location>
</feature>
<name>A0A1V9Z8T5_ACHHY</name>
<reference evidence="2 3" key="1">
    <citation type="journal article" date="2014" name="Genome Biol. Evol.">
        <title>The secreted proteins of Achlya hypogyna and Thraustotheca clavata identify the ancestral oomycete secretome and reveal gene acquisitions by horizontal gene transfer.</title>
        <authorList>
            <person name="Misner I."/>
            <person name="Blouin N."/>
            <person name="Leonard G."/>
            <person name="Richards T.A."/>
            <person name="Lane C.E."/>
        </authorList>
    </citation>
    <scope>NUCLEOTIDE SEQUENCE [LARGE SCALE GENOMIC DNA]</scope>
    <source>
        <strain evidence="2 3">ATCC 48635</strain>
    </source>
</reference>
<accession>A0A1V9Z8T5</accession>
<sequence length="106" mass="11551">MGCCFTKEAIAEGDLGDREPSLNTKRDAAAAAAERRNQDFRQGGGGSSEKTKAISIRREKDELLGKIEAMYNSLGEDAPIGLGSCDLEQLKAHLAKLKQKKETKRK</sequence>
<proteinExistence type="predicted"/>
<comment type="caution">
    <text evidence="2">The sequence shown here is derived from an EMBL/GenBank/DDBJ whole genome shotgun (WGS) entry which is preliminary data.</text>
</comment>
<evidence type="ECO:0000313" key="2">
    <source>
        <dbReference type="EMBL" id="OQR94389.1"/>
    </source>
</evidence>
<evidence type="ECO:0000256" key="1">
    <source>
        <dbReference type="SAM" id="MobiDB-lite"/>
    </source>
</evidence>
<dbReference type="OrthoDB" id="76103at2759"/>
<gene>
    <name evidence="2" type="ORF">ACHHYP_01399</name>
</gene>
<dbReference type="AlphaFoldDB" id="A0A1V9Z8T5"/>